<dbReference type="AlphaFoldDB" id="A0A0J6FKI9"/>
<evidence type="ECO:0000313" key="2">
    <source>
        <dbReference type="EMBL" id="KMM69364.1"/>
    </source>
</evidence>
<dbReference type="PANTHER" id="PTHR40368">
    <property type="entry name" value="YALI0F14399P"/>
    <property type="match status" value="1"/>
</dbReference>
<sequence length="385" mass="41535">MSILSRVSPFTQLVYARAVILLLLCGELVSAGRLTHSHDFAKRTYKYGQGVPVSCLNRTIDAGEHVTDSSGKLQYIPFPTCNETSAPLSLRYGVSETVTCTIDSLPDTLYHLFEYYVHSDAPLACRVPTVPLLEPSKHFDPGATGEGSHDAFMEGGAPAPFTPLTIALQGTLQKSHLHVWSDMNVLIHRSADGSKKRKTGNKAKKMRGQIVAGAAYSIPSVDVVMEADRKKSGDEKMEVGDVRVPWDPWKAGEGAKVLRGEPLTFKFHVGWVQETNVSGLGMSQGSNMTLSEFVYNSLLFVGAGCLGAVVALWWDHYKRRRSSLWNGDGLLGHPVGQGGFFGRKSRGVSINLGNGGKANGYGGYGFNGKNGASQGYGGYSSGKRD</sequence>
<name>A0A0J6FKI9_COCPO</name>
<feature type="transmembrane region" description="Helical" evidence="1">
    <location>
        <begin position="293"/>
        <end position="314"/>
    </location>
</feature>
<keyword evidence="1" id="KW-1133">Transmembrane helix</keyword>
<proteinExistence type="predicted"/>
<organism evidence="2 3">
    <name type="scientific">Coccidioides posadasii RMSCC 3488</name>
    <dbReference type="NCBI Taxonomy" id="454284"/>
    <lineage>
        <taxon>Eukaryota</taxon>
        <taxon>Fungi</taxon>
        <taxon>Dikarya</taxon>
        <taxon>Ascomycota</taxon>
        <taxon>Pezizomycotina</taxon>
        <taxon>Eurotiomycetes</taxon>
        <taxon>Eurotiomycetidae</taxon>
        <taxon>Onygenales</taxon>
        <taxon>Onygenaceae</taxon>
        <taxon>Coccidioides</taxon>
    </lineage>
</organism>
<dbReference type="PANTHER" id="PTHR40368:SF1">
    <property type="entry name" value="YALI0F14399P"/>
    <property type="match status" value="1"/>
</dbReference>
<keyword evidence="1" id="KW-0472">Membrane</keyword>
<dbReference type="Proteomes" id="UP000054567">
    <property type="component" value="Unassembled WGS sequence"/>
</dbReference>
<dbReference type="EMBL" id="DS268111">
    <property type="protein sequence ID" value="KMM69364.1"/>
    <property type="molecule type" value="Genomic_DNA"/>
</dbReference>
<dbReference type="OrthoDB" id="18530at2759"/>
<gene>
    <name evidence="2" type="ORF">CPAG_05679</name>
</gene>
<keyword evidence="1" id="KW-0812">Transmembrane</keyword>
<reference evidence="3" key="3">
    <citation type="journal article" date="2010" name="Genome Res.">
        <title>Population genomic sequencing of Coccidioides fungi reveals recent hybridization and transposon control.</title>
        <authorList>
            <person name="Neafsey D.E."/>
            <person name="Barker B.M."/>
            <person name="Sharpton T.J."/>
            <person name="Stajich J.E."/>
            <person name="Park D.J."/>
            <person name="Whiston E."/>
            <person name="Hung C.-Y."/>
            <person name="McMahan C."/>
            <person name="White J."/>
            <person name="Sykes S."/>
            <person name="Heiman D."/>
            <person name="Young S."/>
            <person name="Zeng Q."/>
            <person name="Abouelleil A."/>
            <person name="Aftuck L."/>
            <person name="Bessette D."/>
            <person name="Brown A."/>
            <person name="FitzGerald M."/>
            <person name="Lui A."/>
            <person name="Macdonald J.P."/>
            <person name="Priest M."/>
            <person name="Orbach M.J."/>
            <person name="Galgiani J.N."/>
            <person name="Kirkland T.N."/>
            <person name="Cole G.T."/>
            <person name="Birren B.W."/>
            <person name="Henn M.R."/>
            <person name="Taylor J.W."/>
            <person name="Rounsley S.D."/>
        </authorList>
    </citation>
    <scope>NUCLEOTIDE SEQUENCE [LARGE SCALE GENOMIC DNA]</scope>
    <source>
        <strain evidence="3">RMSCC 3488</strain>
    </source>
</reference>
<dbReference type="VEuPathDB" id="FungiDB:CPAG_05679"/>
<accession>A0A0J6FKI9</accession>
<evidence type="ECO:0000313" key="3">
    <source>
        <dbReference type="Proteomes" id="UP000054567"/>
    </source>
</evidence>
<evidence type="ECO:0000256" key="1">
    <source>
        <dbReference type="SAM" id="Phobius"/>
    </source>
</evidence>
<reference evidence="3" key="2">
    <citation type="journal article" date="2009" name="Genome Res.">
        <title>Comparative genomic analyses of the human fungal pathogens Coccidioides and their relatives.</title>
        <authorList>
            <person name="Sharpton T.J."/>
            <person name="Stajich J.E."/>
            <person name="Rounsley S.D."/>
            <person name="Gardner M.J."/>
            <person name="Wortman J.R."/>
            <person name="Jordar V.S."/>
            <person name="Maiti R."/>
            <person name="Kodira C.D."/>
            <person name="Neafsey D.E."/>
            <person name="Zeng Q."/>
            <person name="Hung C.-Y."/>
            <person name="McMahan C."/>
            <person name="Muszewska A."/>
            <person name="Grynberg M."/>
            <person name="Mandel M.A."/>
            <person name="Kellner E.M."/>
            <person name="Barker B.M."/>
            <person name="Galgiani J.N."/>
            <person name="Orbach M.J."/>
            <person name="Kirkland T.N."/>
            <person name="Cole G.T."/>
            <person name="Henn M.R."/>
            <person name="Birren B.W."/>
            <person name="Taylor J.W."/>
        </authorList>
    </citation>
    <scope>NUCLEOTIDE SEQUENCE [LARGE SCALE GENOMIC DNA]</scope>
    <source>
        <strain evidence="3">RMSCC 3488</strain>
    </source>
</reference>
<protein>
    <submittedName>
        <fullName evidence="2">Uncharacterized protein</fullName>
    </submittedName>
</protein>
<reference evidence="2 3" key="1">
    <citation type="submission" date="2007-06" db="EMBL/GenBank/DDBJ databases">
        <title>The Genome Sequence of Coccidioides posadasii RMSCC_3488.</title>
        <authorList>
            <consortium name="Coccidioides Genome Resources Consortium"/>
            <consortium name="The Broad Institute Genome Sequencing Platform"/>
            <person name="Henn M.R."/>
            <person name="Sykes S."/>
            <person name="Young S."/>
            <person name="Jaffe D."/>
            <person name="Berlin A."/>
            <person name="Alvarez P."/>
            <person name="Butler J."/>
            <person name="Gnerre S."/>
            <person name="Grabherr M."/>
            <person name="Mauceli E."/>
            <person name="Brockman W."/>
            <person name="Kodira C."/>
            <person name="Alvarado L."/>
            <person name="Zeng Q."/>
            <person name="Crawford M."/>
            <person name="Antoine C."/>
            <person name="Devon K."/>
            <person name="Galgiani J."/>
            <person name="Orsborn K."/>
            <person name="Lewis M.L."/>
            <person name="Nusbaum C."/>
            <person name="Galagan J."/>
            <person name="Birren B."/>
        </authorList>
    </citation>
    <scope>NUCLEOTIDE SEQUENCE [LARGE SCALE GENOMIC DNA]</scope>
    <source>
        <strain evidence="2 3">RMSCC 3488</strain>
    </source>
</reference>